<dbReference type="PANTHER" id="PTHR43047">
    <property type="entry name" value="TWO-COMPONENT HISTIDINE PROTEIN KINASE"/>
    <property type="match status" value="1"/>
</dbReference>
<dbReference type="SMART" id="SM00387">
    <property type="entry name" value="HATPase_c"/>
    <property type="match status" value="1"/>
</dbReference>
<accession>A0ABT3ZYC0</accession>
<dbReference type="Pfam" id="PF00512">
    <property type="entry name" value="HisKA"/>
    <property type="match status" value="1"/>
</dbReference>
<dbReference type="SUPFAM" id="SSF55781">
    <property type="entry name" value="GAF domain-like"/>
    <property type="match status" value="1"/>
</dbReference>
<dbReference type="CDD" id="cd00130">
    <property type="entry name" value="PAS"/>
    <property type="match status" value="2"/>
</dbReference>
<dbReference type="InterPro" id="IPR000014">
    <property type="entry name" value="PAS"/>
</dbReference>
<dbReference type="PROSITE" id="PS50112">
    <property type="entry name" value="PAS"/>
    <property type="match status" value="2"/>
</dbReference>
<dbReference type="InterPro" id="IPR013656">
    <property type="entry name" value="PAS_4"/>
</dbReference>
<protein>
    <recommendedName>
        <fullName evidence="2">histidine kinase</fullName>
        <ecNumber evidence="2">2.7.13.3</ecNumber>
    </recommendedName>
</protein>
<comment type="caution">
    <text evidence="8">The sequence shown here is derived from an EMBL/GenBank/DDBJ whole genome shotgun (WGS) entry which is preliminary data.</text>
</comment>
<dbReference type="Gene3D" id="1.10.287.130">
    <property type="match status" value="1"/>
</dbReference>
<dbReference type="Pfam" id="PF01590">
    <property type="entry name" value="GAF"/>
    <property type="match status" value="1"/>
</dbReference>
<feature type="domain" description="PAS" evidence="7">
    <location>
        <begin position="117"/>
        <end position="169"/>
    </location>
</feature>
<dbReference type="Pfam" id="PF13426">
    <property type="entry name" value="PAS_9"/>
    <property type="match status" value="1"/>
</dbReference>
<dbReference type="Proteomes" id="UP001207654">
    <property type="component" value="Unassembled WGS sequence"/>
</dbReference>
<keyword evidence="3" id="KW-0597">Phosphoprotein</keyword>
<comment type="catalytic activity">
    <reaction evidence="1">
        <text>ATP + protein L-histidine = ADP + protein N-phospho-L-histidine.</text>
        <dbReference type="EC" id="2.7.13.3"/>
    </reaction>
</comment>
<dbReference type="InterPro" id="IPR035965">
    <property type="entry name" value="PAS-like_dom_sf"/>
</dbReference>
<dbReference type="InterPro" id="IPR004358">
    <property type="entry name" value="Sig_transdc_His_kin-like_C"/>
</dbReference>
<name>A0ABT3ZYC0_9BACT</name>
<dbReference type="SUPFAM" id="SSF55874">
    <property type="entry name" value="ATPase domain of HSP90 chaperone/DNA topoisomerase II/histidine kinase"/>
    <property type="match status" value="1"/>
</dbReference>
<dbReference type="SMART" id="SM00065">
    <property type="entry name" value="GAF"/>
    <property type="match status" value="1"/>
</dbReference>
<dbReference type="EC" id="2.7.13.3" evidence="2"/>
<dbReference type="SMART" id="SM00388">
    <property type="entry name" value="HisKA"/>
    <property type="match status" value="1"/>
</dbReference>
<feature type="domain" description="Histidine kinase" evidence="6">
    <location>
        <begin position="429"/>
        <end position="646"/>
    </location>
</feature>
<evidence type="ECO:0000313" key="8">
    <source>
        <dbReference type="EMBL" id="MCY1074403.1"/>
    </source>
</evidence>
<proteinExistence type="predicted"/>
<reference evidence="8 9" key="1">
    <citation type="submission" date="2022-11" db="EMBL/GenBank/DDBJ databases">
        <title>Minimal conservation of predation-associated metabolite biosynthetic gene clusters underscores biosynthetic potential of Myxococcota including descriptions for ten novel species: Archangium lansinium sp. nov., Myxococcus landrumus sp. nov., Nannocystis bai.</title>
        <authorList>
            <person name="Ahearne A."/>
            <person name="Stevens C."/>
            <person name="Phillips K."/>
        </authorList>
    </citation>
    <scope>NUCLEOTIDE SEQUENCE [LARGE SCALE GENOMIC DNA]</scope>
    <source>
        <strain evidence="8 9">MIWBW</strain>
    </source>
</reference>
<dbReference type="InterPro" id="IPR005467">
    <property type="entry name" value="His_kinase_dom"/>
</dbReference>
<evidence type="ECO:0000256" key="1">
    <source>
        <dbReference type="ARBA" id="ARBA00000085"/>
    </source>
</evidence>
<dbReference type="Gene3D" id="3.30.450.40">
    <property type="match status" value="1"/>
</dbReference>
<dbReference type="RefSeq" id="WP_267533369.1">
    <property type="nucleotide sequence ID" value="NZ_JAPNKA010000001.1"/>
</dbReference>
<dbReference type="SUPFAM" id="SSF47384">
    <property type="entry name" value="Homodimeric domain of signal transducing histidine kinase"/>
    <property type="match status" value="1"/>
</dbReference>
<dbReference type="Gene3D" id="3.30.450.20">
    <property type="entry name" value="PAS domain"/>
    <property type="match status" value="2"/>
</dbReference>
<dbReference type="InterPro" id="IPR003594">
    <property type="entry name" value="HATPase_dom"/>
</dbReference>
<organism evidence="8 9">
    <name type="scientific">Archangium lansingense</name>
    <dbReference type="NCBI Taxonomy" id="2995310"/>
    <lineage>
        <taxon>Bacteria</taxon>
        <taxon>Pseudomonadati</taxon>
        <taxon>Myxococcota</taxon>
        <taxon>Myxococcia</taxon>
        <taxon>Myxococcales</taxon>
        <taxon>Cystobacterineae</taxon>
        <taxon>Archangiaceae</taxon>
        <taxon>Archangium</taxon>
    </lineage>
</organism>
<evidence type="ECO:0000256" key="3">
    <source>
        <dbReference type="ARBA" id="ARBA00022553"/>
    </source>
</evidence>
<dbReference type="CDD" id="cd00082">
    <property type="entry name" value="HisKA"/>
    <property type="match status" value="1"/>
</dbReference>
<evidence type="ECO:0000259" key="7">
    <source>
        <dbReference type="PROSITE" id="PS50112"/>
    </source>
</evidence>
<dbReference type="SMART" id="SM00091">
    <property type="entry name" value="PAS"/>
    <property type="match status" value="2"/>
</dbReference>
<keyword evidence="5" id="KW-0418">Kinase</keyword>
<dbReference type="InterPro" id="IPR036890">
    <property type="entry name" value="HATPase_C_sf"/>
</dbReference>
<dbReference type="Pfam" id="PF02518">
    <property type="entry name" value="HATPase_c"/>
    <property type="match status" value="1"/>
</dbReference>
<evidence type="ECO:0000259" key="6">
    <source>
        <dbReference type="PROSITE" id="PS50109"/>
    </source>
</evidence>
<sequence>MREPLVVVLDPDGRILLWNRACSEVSGYDFEEVRGRKAGELKPSSEGAETTRRMLAQILSGKPIPPESLVVTKEGEHRWIAWSAQVSRLPDGRPEFIYLVGVDRTGAKLAEEALRTSEATFAGIVSIALDAIISVDGEQHIVIYNEGAESIFGWRRDEVLGKPLDLLIPARFRDIHRKHMHEFAAGPERSRRMGEHRPSIFGLRKNGQEFPAEAAISKMEVGEKVFFNVVLRDITYRARLERNQRFLAEVGTVLSTTLDYQEVLTLIAQLAVRFLADTCILDLEEEGLVRRLRVVHRDPARMQLATALEHVPLDRSRPSLDSQVFETKRPMLVTNVSAEFLQSVAQGPEHLELLRQLHPASLMGFPLLAHGRLLGVLLLVSSNPHCHYEPEDLRLGEELAHRAALAVDNARLYRAAQQAIAARDEVLGIVAHDLRNPLHAVGLAAASLRHKVPQDGMGRAIHKTGESIQRCIDQANRLIEDLLDVARIEQQGLHIERGRVAPGELMAEVTPLFTAAASNASLELWTELPEMLPQVMADRDRILQVFSNLLGNAVKFTPPGGRIRVGAELRDSEVCFLVADTGKGIAPAHLSRLFDRFWKERPTDRRGAGLGLYIAKGIIEAHGGRIWAESTLGQGTTFFFTLPIAPGIERNEKVPASMRAPR</sequence>
<dbReference type="PROSITE" id="PS50109">
    <property type="entry name" value="HIS_KIN"/>
    <property type="match status" value="1"/>
</dbReference>
<keyword evidence="4" id="KW-0808">Transferase</keyword>
<keyword evidence="9" id="KW-1185">Reference proteome</keyword>
<evidence type="ECO:0000256" key="4">
    <source>
        <dbReference type="ARBA" id="ARBA00022679"/>
    </source>
</evidence>
<dbReference type="Gene3D" id="3.30.565.10">
    <property type="entry name" value="Histidine kinase-like ATPase, C-terminal domain"/>
    <property type="match status" value="1"/>
</dbReference>
<evidence type="ECO:0000313" key="9">
    <source>
        <dbReference type="Proteomes" id="UP001207654"/>
    </source>
</evidence>
<dbReference type="InterPro" id="IPR003018">
    <property type="entry name" value="GAF"/>
</dbReference>
<feature type="domain" description="PAS" evidence="7">
    <location>
        <begin position="6"/>
        <end position="62"/>
    </location>
</feature>
<evidence type="ECO:0000256" key="5">
    <source>
        <dbReference type="ARBA" id="ARBA00022777"/>
    </source>
</evidence>
<evidence type="ECO:0000256" key="2">
    <source>
        <dbReference type="ARBA" id="ARBA00012438"/>
    </source>
</evidence>
<dbReference type="CDD" id="cd00075">
    <property type="entry name" value="HATPase"/>
    <property type="match status" value="1"/>
</dbReference>
<dbReference type="EMBL" id="JAPNKA010000001">
    <property type="protein sequence ID" value="MCY1074403.1"/>
    <property type="molecule type" value="Genomic_DNA"/>
</dbReference>
<dbReference type="InterPro" id="IPR003661">
    <property type="entry name" value="HisK_dim/P_dom"/>
</dbReference>
<dbReference type="InterPro" id="IPR036097">
    <property type="entry name" value="HisK_dim/P_sf"/>
</dbReference>
<dbReference type="SUPFAM" id="SSF55785">
    <property type="entry name" value="PYP-like sensor domain (PAS domain)"/>
    <property type="match status" value="2"/>
</dbReference>
<dbReference type="NCBIfam" id="TIGR00229">
    <property type="entry name" value="sensory_box"/>
    <property type="match status" value="2"/>
</dbReference>
<dbReference type="PRINTS" id="PR00344">
    <property type="entry name" value="BCTRLSENSOR"/>
</dbReference>
<gene>
    <name evidence="8" type="ORF">OV287_07880</name>
</gene>
<dbReference type="Pfam" id="PF08448">
    <property type="entry name" value="PAS_4"/>
    <property type="match status" value="1"/>
</dbReference>
<dbReference type="InterPro" id="IPR029016">
    <property type="entry name" value="GAF-like_dom_sf"/>
</dbReference>